<dbReference type="GO" id="GO:0005739">
    <property type="term" value="C:mitochondrion"/>
    <property type="evidence" value="ECO:0007669"/>
    <property type="project" value="TreeGrafter"/>
</dbReference>
<dbReference type="OrthoDB" id="439808at2759"/>
<dbReference type="GO" id="GO:0080156">
    <property type="term" value="P:mitochondrial mRNA modification"/>
    <property type="evidence" value="ECO:0007669"/>
    <property type="project" value="TreeGrafter"/>
</dbReference>
<dbReference type="Pfam" id="PF00076">
    <property type="entry name" value="RRM_1"/>
    <property type="match status" value="1"/>
</dbReference>
<dbReference type="InterPro" id="IPR035979">
    <property type="entry name" value="RBD_domain_sf"/>
</dbReference>
<dbReference type="GO" id="GO:0003723">
    <property type="term" value="F:RNA binding"/>
    <property type="evidence" value="ECO:0007669"/>
    <property type="project" value="UniProtKB-UniRule"/>
</dbReference>
<dbReference type="SMART" id="SM00360">
    <property type="entry name" value="RRM"/>
    <property type="match status" value="1"/>
</dbReference>
<sequence length="140" mass="15038">MALRTMIARRFLSTSAFSSQFGAAASNLTAAGSTASDKPAPVPSDTLFVSGLNKRTTSETLHEAFVKFGQVVHAKVVTDRNTGFSKGFGFVKYASIEDAAKGIEGMDAKFLEGWVIFAEYARPRPPQGQTAPQNPYAQRS</sequence>
<keyword evidence="2" id="KW-1185">Reference proteome</keyword>
<dbReference type="GeneID" id="116208790"/>
<dbReference type="Proteomes" id="UP000233551">
    <property type="component" value="Unassembled WGS sequence"/>
</dbReference>
<dbReference type="AlphaFoldDB" id="A0A2I0I5X5"/>
<accession>A0A2I0I5X5</accession>
<name>A0A2I0I5X5_PUNGR</name>
<comment type="caution">
    <text evidence="1">The sequence shown here is derived from an EMBL/GenBank/DDBJ whole genome shotgun (WGS) entry which is preliminary data.</text>
</comment>
<dbReference type="PANTHER" id="PTHR48029">
    <property type="entry name" value="NUCLEOLAR PROTEIN 8"/>
    <property type="match status" value="1"/>
</dbReference>
<reference evidence="1 2" key="1">
    <citation type="submission" date="2017-11" db="EMBL/GenBank/DDBJ databases">
        <title>De-novo sequencing of pomegranate (Punica granatum L.) genome.</title>
        <authorList>
            <person name="Akparov Z."/>
            <person name="Amiraslanov A."/>
            <person name="Hajiyeva S."/>
            <person name="Abbasov M."/>
            <person name="Kaur K."/>
            <person name="Hamwieh A."/>
            <person name="Solovyev V."/>
            <person name="Salamov A."/>
            <person name="Braich B."/>
            <person name="Kosarev P."/>
            <person name="Mahmoud A."/>
            <person name="Hajiyev E."/>
            <person name="Babayeva S."/>
            <person name="Izzatullayeva V."/>
            <person name="Mammadov A."/>
            <person name="Mammadov A."/>
            <person name="Sharifova S."/>
            <person name="Ojaghi J."/>
            <person name="Eynullazada K."/>
            <person name="Bayramov B."/>
            <person name="Abdulazimova A."/>
            <person name="Shahmuradov I."/>
        </authorList>
    </citation>
    <scope>NUCLEOTIDE SEQUENCE [LARGE SCALE GENOMIC DNA]</scope>
    <source>
        <strain evidence="2">cv. AG2017</strain>
        <tissue evidence="1">Leaf</tissue>
    </source>
</reference>
<dbReference type="EMBL" id="PGOL01003818">
    <property type="protein sequence ID" value="PKI39388.1"/>
    <property type="molecule type" value="Genomic_DNA"/>
</dbReference>
<proteinExistence type="predicted"/>
<dbReference type="SUPFAM" id="SSF54928">
    <property type="entry name" value="RNA-binding domain, RBD"/>
    <property type="match status" value="1"/>
</dbReference>
<protein>
    <submittedName>
        <fullName evidence="1">Uncharacterized protein</fullName>
    </submittedName>
</protein>
<dbReference type="PANTHER" id="PTHR48029:SF1">
    <property type="entry name" value="NUCLEOLAR PROTEIN 8"/>
    <property type="match status" value="1"/>
</dbReference>
<dbReference type="PROSITE" id="PS50102">
    <property type="entry name" value="RRM"/>
    <property type="match status" value="1"/>
</dbReference>
<evidence type="ECO:0000313" key="2">
    <source>
        <dbReference type="Proteomes" id="UP000233551"/>
    </source>
</evidence>
<dbReference type="InterPro" id="IPR012677">
    <property type="entry name" value="Nucleotide-bd_a/b_plait_sf"/>
</dbReference>
<gene>
    <name evidence="1" type="ORF">CRG98_040254</name>
</gene>
<dbReference type="FunFam" id="3.30.70.330:FF:000417">
    <property type="entry name" value="RNA recognition motif-containing protein"/>
    <property type="match status" value="1"/>
</dbReference>
<organism evidence="1 2">
    <name type="scientific">Punica granatum</name>
    <name type="common">Pomegranate</name>
    <dbReference type="NCBI Taxonomy" id="22663"/>
    <lineage>
        <taxon>Eukaryota</taxon>
        <taxon>Viridiplantae</taxon>
        <taxon>Streptophyta</taxon>
        <taxon>Embryophyta</taxon>
        <taxon>Tracheophyta</taxon>
        <taxon>Spermatophyta</taxon>
        <taxon>Magnoliopsida</taxon>
        <taxon>eudicotyledons</taxon>
        <taxon>Gunneridae</taxon>
        <taxon>Pentapetalae</taxon>
        <taxon>rosids</taxon>
        <taxon>malvids</taxon>
        <taxon>Myrtales</taxon>
        <taxon>Lythraceae</taxon>
        <taxon>Punica</taxon>
    </lineage>
</organism>
<dbReference type="Gene3D" id="3.30.70.330">
    <property type="match status" value="1"/>
</dbReference>
<dbReference type="InterPro" id="IPR000504">
    <property type="entry name" value="RRM_dom"/>
</dbReference>
<evidence type="ECO:0000313" key="1">
    <source>
        <dbReference type="EMBL" id="PKI39388.1"/>
    </source>
</evidence>
<dbReference type="STRING" id="22663.A0A2I0I5X5"/>